<gene>
    <name evidence="3" type="ORF">AALO_G00268220</name>
</gene>
<evidence type="ECO:0000313" key="3">
    <source>
        <dbReference type="EMBL" id="KAG5263755.1"/>
    </source>
</evidence>
<dbReference type="Proteomes" id="UP000823561">
    <property type="component" value="Chromosome 21"/>
</dbReference>
<organism evidence="3 4">
    <name type="scientific">Alosa alosa</name>
    <name type="common">allis shad</name>
    <dbReference type="NCBI Taxonomy" id="278164"/>
    <lineage>
        <taxon>Eukaryota</taxon>
        <taxon>Metazoa</taxon>
        <taxon>Chordata</taxon>
        <taxon>Craniata</taxon>
        <taxon>Vertebrata</taxon>
        <taxon>Euteleostomi</taxon>
        <taxon>Actinopterygii</taxon>
        <taxon>Neopterygii</taxon>
        <taxon>Teleostei</taxon>
        <taxon>Clupei</taxon>
        <taxon>Clupeiformes</taxon>
        <taxon>Clupeoidei</taxon>
        <taxon>Clupeidae</taxon>
        <taxon>Alosa</taxon>
    </lineage>
</organism>
<keyword evidence="2" id="KW-0812">Transmembrane</keyword>
<feature type="compositionally biased region" description="Acidic residues" evidence="1">
    <location>
        <begin position="76"/>
        <end position="93"/>
    </location>
</feature>
<reference evidence="3" key="1">
    <citation type="submission" date="2020-10" db="EMBL/GenBank/DDBJ databases">
        <title>Chromosome-scale genome assembly of the Allis shad, Alosa alosa.</title>
        <authorList>
            <person name="Margot Z."/>
            <person name="Christophe K."/>
            <person name="Cabau C."/>
            <person name="Louis A."/>
            <person name="Berthelot C."/>
            <person name="Parey E."/>
            <person name="Roest Crollius H."/>
            <person name="Montfort J."/>
            <person name="Robinson-Rechavi M."/>
            <person name="Bucao C."/>
            <person name="Bouchez O."/>
            <person name="Gislard M."/>
            <person name="Lluch J."/>
            <person name="Milhes M."/>
            <person name="Lampietro C."/>
            <person name="Lopez Roques C."/>
            <person name="Donnadieu C."/>
            <person name="Braasch I."/>
            <person name="Desvignes T."/>
            <person name="Postlethwait J."/>
            <person name="Bobe J."/>
            <person name="Guiguen Y."/>
        </authorList>
    </citation>
    <scope>NUCLEOTIDE SEQUENCE</scope>
    <source>
        <strain evidence="3">M-15738</strain>
        <tissue evidence="3">Blood</tissue>
    </source>
</reference>
<feature type="region of interest" description="Disordered" evidence="1">
    <location>
        <begin position="49"/>
        <end position="93"/>
    </location>
</feature>
<evidence type="ECO:0000256" key="2">
    <source>
        <dbReference type="SAM" id="Phobius"/>
    </source>
</evidence>
<evidence type="ECO:0000313" key="4">
    <source>
        <dbReference type="Proteomes" id="UP000823561"/>
    </source>
</evidence>
<dbReference type="EMBL" id="JADWDJ010000021">
    <property type="protein sequence ID" value="KAG5263755.1"/>
    <property type="molecule type" value="Genomic_DNA"/>
</dbReference>
<protein>
    <submittedName>
        <fullName evidence="3">Uncharacterized protein</fullName>
    </submittedName>
</protein>
<keyword evidence="4" id="KW-1185">Reference proteome</keyword>
<evidence type="ECO:0000256" key="1">
    <source>
        <dbReference type="SAM" id="MobiDB-lite"/>
    </source>
</evidence>
<accession>A0AAV6FMG7</accession>
<comment type="caution">
    <text evidence="3">The sequence shown here is derived from an EMBL/GenBank/DDBJ whole genome shotgun (WGS) entry which is preliminary data.</text>
</comment>
<dbReference type="AlphaFoldDB" id="A0AAV6FMG7"/>
<keyword evidence="2" id="KW-1133">Transmembrane helix</keyword>
<keyword evidence="2" id="KW-0472">Membrane</keyword>
<name>A0AAV6FMG7_9TELE</name>
<sequence length="93" mass="10369">MDPPDSTKVENDEIPTVVIVSSIVTLLALVTTTIWLCRQLLAAYGRAWRTEKNENETIQPVSERPSKSMPVKEEEPQPEDDVTEDVLDGETDG</sequence>
<proteinExistence type="predicted"/>
<feature type="transmembrane region" description="Helical" evidence="2">
    <location>
        <begin position="14"/>
        <end position="37"/>
    </location>
</feature>
<feature type="compositionally biased region" description="Basic and acidic residues" evidence="1">
    <location>
        <begin position="64"/>
        <end position="75"/>
    </location>
</feature>